<name>A0ABV2X2I0_9NOCA</name>
<organism evidence="1 2">
    <name type="scientific">Nocardia rhamnosiphila</name>
    <dbReference type="NCBI Taxonomy" id="426716"/>
    <lineage>
        <taxon>Bacteria</taxon>
        <taxon>Bacillati</taxon>
        <taxon>Actinomycetota</taxon>
        <taxon>Actinomycetes</taxon>
        <taxon>Mycobacteriales</taxon>
        <taxon>Nocardiaceae</taxon>
        <taxon>Nocardia</taxon>
    </lineage>
</organism>
<keyword evidence="2" id="KW-1185">Reference proteome</keyword>
<dbReference type="EMBL" id="JBEYBF010000068">
    <property type="protein sequence ID" value="MEU1957375.1"/>
    <property type="molecule type" value="Genomic_DNA"/>
</dbReference>
<gene>
    <name evidence="1" type="ORF">ABZ510_36700</name>
</gene>
<dbReference type="Proteomes" id="UP001550628">
    <property type="component" value="Unassembled WGS sequence"/>
</dbReference>
<comment type="caution">
    <text evidence="1">The sequence shown here is derived from an EMBL/GenBank/DDBJ whole genome shotgun (WGS) entry which is preliminary data.</text>
</comment>
<protein>
    <submittedName>
        <fullName evidence="1">Uncharacterized protein</fullName>
    </submittedName>
</protein>
<evidence type="ECO:0000313" key="2">
    <source>
        <dbReference type="Proteomes" id="UP001550628"/>
    </source>
</evidence>
<proteinExistence type="predicted"/>
<dbReference type="GeneID" id="96244632"/>
<reference evidence="1 2" key="1">
    <citation type="submission" date="2024-06" db="EMBL/GenBank/DDBJ databases">
        <title>The Natural Products Discovery Center: Release of the First 8490 Sequenced Strains for Exploring Actinobacteria Biosynthetic Diversity.</title>
        <authorList>
            <person name="Kalkreuter E."/>
            <person name="Kautsar S.A."/>
            <person name="Yang D."/>
            <person name="Bader C.D."/>
            <person name="Teijaro C.N."/>
            <person name="Fluegel L."/>
            <person name="Davis C.M."/>
            <person name="Simpson J.R."/>
            <person name="Lauterbach L."/>
            <person name="Steele A.D."/>
            <person name="Gui C."/>
            <person name="Meng S."/>
            <person name="Li G."/>
            <person name="Viehrig K."/>
            <person name="Ye F."/>
            <person name="Su P."/>
            <person name="Kiefer A.F."/>
            <person name="Nichols A."/>
            <person name="Cepeda A.J."/>
            <person name="Yan W."/>
            <person name="Fan B."/>
            <person name="Jiang Y."/>
            <person name="Adhikari A."/>
            <person name="Zheng C.-J."/>
            <person name="Schuster L."/>
            <person name="Cowan T.M."/>
            <person name="Smanski M.J."/>
            <person name="Chevrette M.G."/>
            <person name="De Carvalho L.P.S."/>
            <person name="Shen B."/>
        </authorList>
    </citation>
    <scope>NUCLEOTIDE SEQUENCE [LARGE SCALE GENOMIC DNA]</scope>
    <source>
        <strain evidence="1 2">NPDC019708</strain>
    </source>
</reference>
<evidence type="ECO:0000313" key="1">
    <source>
        <dbReference type="EMBL" id="MEU1957375.1"/>
    </source>
</evidence>
<sequence>MAAYSDPRSASLFNALWAVDLGKRLFEQTRLEQWISLTTAWMEPMADLGAGTVTALLPDTLLTVLSEGILSRFGGQEISATLLDHRLTGTLDLLKVRRRGAHFQTKAVLRGLRWDERPIDEVTVVSHEVRLVPGVPTRVRANRVDIEGTVGLDTVVGWLASRQREWELSVTGQGLIHAVHRRKRITADLDASVTEDVLHLVVRRATWAGLPVPRRWRTMNPIPMGELPRGARVRWAVRDGAVVRFRIELAPVSGSFDLAQIRSAIVAGTTLIVF</sequence>
<dbReference type="RefSeq" id="WP_030524468.1">
    <property type="nucleotide sequence ID" value="NZ_JBEYBD010000053.1"/>
</dbReference>
<accession>A0ABV2X2I0</accession>